<sequence length="198" mass="20449">MPSFKSVFAAVALLAAANAKTVKITAKDNSFDPDSVTADKGDVLEFHFEGSKHSVVAGDYQYPCSPLQIGTGFFSGIVDGSSGKVFRVEVNNTEPTAFYSSQGNDCASGMVGIVNPSGNKTLEDYKTQASKLSKGVSPGNATYGGELADKGSSDSGDSKSDDKDDKKGGKDDEKSSASVLQTSTMALAGVIGAALYML</sequence>
<reference evidence="1" key="1">
    <citation type="submission" date="2022-07" db="EMBL/GenBank/DDBJ databases">
        <title>Genome Sequence of Lecanicillium saksenae.</title>
        <authorList>
            <person name="Buettner E."/>
        </authorList>
    </citation>
    <scope>NUCLEOTIDE SEQUENCE</scope>
    <source>
        <strain evidence="1">VT-O1</strain>
    </source>
</reference>
<comment type="caution">
    <text evidence="1">The sequence shown here is derived from an EMBL/GenBank/DDBJ whole genome shotgun (WGS) entry which is preliminary data.</text>
</comment>
<gene>
    <name evidence="1" type="ORF">NLG97_g9192</name>
</gene>
<proteinExistence type="predicted"/>
<dbReference type="Proteomes" id="UP001148737">
    <property type="component" value="Unassembled WGS sequence"/>
</dbReference>
<accession>A0ACC1QH94</accession>
<protein>
    <submittedName>
        <fullName evidence="1">Uncharacterized protein</fullName>
    </submittedName>
</protein>
<dbReference type="EMBL" id="JANAKD010001828">
    <property type="protein sequence ID" value="KAJ3476239.1"/>
    <property type="molecule type" value="Genomic_DNA"/>
</dbReference>
<keyword evidence="2" id="KW-1185">Reference proteome</keyword>
<evidence type="ECO:0000313" key="1">
    <source>
        <dbReference type="EMBL" id="KAJ3476239.1"/>
    </source>
</evidence>
<evidence type="ECO:0000313" key="2">
    <source>
        <dbReference type="Proteomes" id="UP001148737"/>
    </source>
</evidence>
<name>A0ACC1QH94_9HYPO</name>
<organism evidence="1 2">
    <name type="scientific">Lecanicillium saksenae</name>
    <dbReference type="NCBI Taxonomy" id="468837"/>
    <lineage>
        <taxon>Eukaryota</taxon>
        <taxon>Fungi</taxon>
        <taxon>Dikarya</taxon>
        <taxon>Ascomycota</taxon>
        <taxon>Pezizomycotina</taxon>
        <taxon>Sordariomycetes</taxon>
        <taxon>Hypocreomycetidae</taxon>
        <taxon>Hypocreales</taxon>
        <taxon>Cordycipitaceae</taxon>
        <taxon>Lecanicillium</taxon>
    </lineage>
</organism>